<dbReference type="OrthoDB" id="9802264at2"/>
<dbReference type="STRING" id="1300342.I596_1483"/>
<dbReference type="Proteomes" id="UP000076830">
    <property type="component" value="Chromosome"/>
</dbReference>
<protein>
    <submittedName>
        <fullName evidence="4">Molybdenum transport ATP-binding protein ModC</fullName>
    </submittedName>
</protein>
<evidence type="ECO:0000256" key="2">
    <source>
        <dbReference type="ARBA" id="ARBA00022840"/>
    </source>
</evidence>
<evidence type="ECO:0000256" key="1">
    <source>
        <dbReference type="ARBA" id="ARBA00022741"/>
    </source>
</evidence>
<organism evidence="4 5">
    <name type="scientific">Dokdonella koreensis DS-123</name>
    <dbReference type="NCBI Taxonomy" id="1300342"/>
    <lineage>
        <taxon>Bacteria</taxon>
        <taxon>Pseudomonadati</taxon>
        <taxon>Pseudomonadota</taxon>
        <taxon>Gammaproteobacteria</taxon>
        <taxon>Lysobacterales</taxon>
        <taxon>Rhodanobacteraceae</taxon>
        <taxon>Dokdonella</taxon>
    </lineage>
</organism>
<keyword evidence="1" id="KW-0547">Nucleotide-binding</keyword>
<dbReference type="Gene3D" id="3.40.50.300">
    <property type="entry name" value="P-loop containing nucleotide triphosphate hydrolases"/>
    <property type="match status" value="1"/>
</dbReference>
<evidence type="ECO:0000259" key="3">
    <source>
        <dbReference type="PROSITE" id="PS50893"/>
    </source>
</evidence>
<dbReference type="GO" id="GO:0016887">
    <property type="term" value="F:ATP hydrolysis activity"/>
    <property type="evidence" value="ECO:0007669"/>
    <property type="project" value="InterPro"/>
</dbReference>
<evidence type="ECO:0000313" key="5">
    <source>
        <dbReference type="Proteomes" id="UP000076830"/>
    </source>
</evidence>
<dbReference type="InterPro" id="IPR050334">
    <property type="entry name" value="Molybdenum_import_ModC"/>
</dbReference>
<name>A0A160DT51_9GAMM</name>
<dbReference type="InterPro" id="IPR017871">
    <property type="entry name" value="ABC_transporter-like_CS"/>
</dbReference>
<accession>A0A160DT51</accession>
<dbReference type="Pfam" id="PF00005">
    <property type="entry name" value="ABC_tran"/>
    <property type="match status" value="1"/>
</dbReference>
<dbReference type="PANTHER" id="PTHR43514">
    <property type="entry name" value="ABC TRANSPORTER I FAMILY MEMBER 10"/>
    <property type="match status" value="1"/>
</dbReference>
<dbReference type="SMART" id="SM00382">
    <property type="entry name" value="AAA"/>
    <property type="match status" value="1"/>
</dbReference>
<reference evidence="4 5" key="1">
    <citation type="submission" date="2016-04" db="EMBL/GenBank/DDBJ databases">
        <title>Complete genome sequence of Dokdonella koreensis DS-123T.</title>
        <authorList>
            <person name="Kim J.F."/>
            <person name="Lee H."/>
            <person name="Kwak M.-J."/>
        </authorList>
    </citation>
    <scope>NUCLEOTIDE SEQUENCE [LARGE SCALE GENOMIC DNA]</scope>
    <source>
        <strain evidence="4 5">DS-123</strain>
    </source>
</reference>
<dbReference type="SUPFAM" id="SSF52540">
    <property type="entry name" value="P-loop containing nucleoside triphosphate hydrolases"/>
    <property type="match status" value="1"/>
</dbReference>
<dbReference type="GO" id="GO:0005524">
    <property type="term" value="F:ATP binding"/>
    <property type="evidence" value="ECO:0007669"/>
    <property type="project" value="UniProtKB-KW"/>
</dbReference>
<dbReference type="InterPro" id="IPR027417">
    <property type="entry name" value="P-loop_NTPase"/>
</dbReference>
<dbReference type="PATRIC" id="fig|1300342.3.peg.1445"/>
<sequence>MIEVALRHAFSDLAIDVAFRAPARVLALFGDSGAGKTTVLNAIAGLLEPAAGRIVLDGQVLFDRAAGLSVPVSRRQIGYVFQDGRLFPHMSVRANLLYGARARHRSGTELDRIVELLDLAALLAREPAHLSGGERQRVAIGRALLSGPRILLLDEPLTGLHREARDQVLDHLVRLKIELGMAMILVSHQPAEVIALADDVVLLQSGTVADHLPVDGFARRQVRR</sequence>
<keyword evidence="2 4" id="KW-0067">ATP-binding</keyword>
<dbReference type="InterPro" id="IPR003593">
    <property type="entry name" value="AAA+_ATPase"/>
</dbReference>
<dbReference type="PANTHER" id="PTHR43514:SF4">
    <property type="entry name" value="ABC TRANSPORTER I FAMILY MEMBER 10"/>
    <property type="match status" value="1"/>
</dbReference>
<proteinExistence type="predicted"/>
<dbReference type="RefSeq" id="WP_067645772.1">
    <property type="nucleotide sequence ID" value="NZ_CP015249.1"/>
</dbReference>
<dbReference type="EMBL" id="CP015249">
    <property type="protein sequence ID" value="ANB17509.1"/>
    <property type="molecule type" value="Genomic_DNA"/>
</dbReference>
<keyword evidence="5" id="KW-1185">Reference proteome</keyword>
<dbReference type="InterPro" id="IPR003439">
    <property type="entry name" value="ABC_transporter-like_ATP-bd"/>
</dbReference>
<dbReference type="PROSITE" id="PS00211">
    <property type="entry name" value="ABC_TRANSPORTER_1"/>
    <property type="match status" value="1"/>
</dbReference>
<gene>
    <name evidence="4" type="ORF">I596_1483</name>
</gene>
<evidence type="ECO:0000313" key="4">
    <source>
        <dbReference type="EMBL" id="ANB17509.1"/>
    </source>
</evidence>
<dbReference type="KEGG" id="dko:I596_1483"/>
<feature type="domain" description="ABC transporter" evidence="3">
    <location>
        <begin position="1"/>
        <end position="222"/>
    </location>
</feature>
<dbReference type="AlphaFoldDB" id="A0A160DT51"/>
<dbReference type="PROSITE" id="PS50893">
    <property type="entry name" value="ABC_TRANSPORTER_2"/>
    <property type="match status" value="1"/>
</dbReference>